<proteinExistence type="predicted"/>
<dbReference type="EMBL" id="CP144751">
    <property type="protein sequence ID" value="WVZ86773.1"/>
    <property type="molecule type" value="Genomic_DNA"/>
</dbReference>
<evidence type="ECO:0000313" key="2">
    <source>
        <dbReference type="Proteomes" id="UP001341281"/>
    </source>
</evidence>
<accession>A0AAQ3X5L4</accession>
<name>A0AAQ3X5L4_PASNO</name>
<reference evidence="1 2" key="1">
    <citation type="submission" date="2024-02" db="EMBL/GenBank/DDBJ databases">
        <title>High-quality chromosome-scale genome assembly of Pensacola bahiagrass (Paspalum notatum Flugge var. saurae).</title>
        <authorList>
            <person name="Vega J.M."/>
            <person name="Podio M."/>
            <person name="Orjuela J."/>
            <person name="Siena L.A."/>
            <person name="Pessino S.C."/>
            <person name="Combes M.C."/>
            <person name="Mariac C."/>
            <person name="Albertini E."/>
            <person name="Pupilli F."/>
            <person name="Ortiz J.P.A."/>
            <person name="Leblanc O."/>
        </authorList>
    </citation>
    <scope>NUCLEOTIDE SEQUENCE [LARGE SCALE GENOMIC DNA]</scope>
    <source>
        <strain evidence="1">R1</strain>
        <tissue evidence="1">Leaf</tissue>
    </source>
</reference>
<gene>
    <name evidence="1" type="ORF">U9M48_033507</name>
</gene>
<organism evidence="1 2">
    <name type="scientific">Paspalum notatum var. saurae</name>
    <dbReference type="NCBI Taxonomy" id="547442"/>
    <lineage>
        <taxon>Eukaryota</taxon>
        <taxon>Viridiplantae</taxon>
        <taxon>Streptophyta</taxon>
        <taxon>Embryophyta</taxon>
        <taxon>Tracheophyta</taxon>
        <taxon>Spermatophyta</taxon>
        <taxon>Magnoliopsida</taxon>
        <taxon>Liliopsida</taxon>
        <taxon>Poales</taxon>
        <taxon>Poaceae</taxon>
        <taxon>PACMAD clade</taxon>
        <taxon>Panicoideae</taxon>
        <taxon>Andropogonodae</taxon>
        <taxon>Paspaleae</taxon>
        <taxon>Paspalinae</taxon>
        <taxon>Paspalum</taxon>
    </lineage>
</organism>
<keyword evidence="2" id="KW-1185">Reference proteome</keyword>
<dbReference type="Proteomes" id="UP001341281">
    <property type="component" value="Chromosome 07"/>
</dbReference>
<evidence type="ECO:0000313" key="1">
    <source>
        <dbReference type="EMBL" id="WVZ86773.1"/>
    </source>
</evidence>
<protein>
    <submittedName>
        <fullName evidence="1">Uncharacterized protein</fullName>
    </submittedName>
</protein>
<dbReference type="AlphaFoldDB" id="A0AAQ3X5L4"/>
<sequence length="101" mass="11819">MMSRAMEQLLGSLVSDLCRSKLVAQGAYGSIKIHRLVVASQEPRKDLPKSARRGFDSLILLVIWTVWKERNERVFRLRAAMRWVVVDRIKDEALRWLNMDH</sequence>